<protein>
    <submittedName>
        <fullName evidence="2">Uncharacterized protein</fullName>
    </submittedName>
</protein>
<keyword evidence="3" id="KW-1185">Reference proteome</keyword>
<accession>A0AA43QVX2</accession>
<feature type="compositionally biased region" description="Polar residues" evidence="1">
    <location>
        <begin position="491"/>
        <end position="519"/>
    </location>
</feature>
<organism evidence="2 3">
    <name type="scientific">Ramalina farinacea</name>
    <dbReference type="NCBI Taxonomy" id="258253"/>
    <lineage>
        <taxon>Eukaryota</taxon>
        <taxon>Fungi</taxon>
        <taxon>Dikarya</taxon>
        <taxon>Ascomycota</taxon>
        <taxon>Pezizomycotina</taxon>
        <taxon>Lecanoromycetes</taxon>
        <taxon>OSLEUM clade</taxon>
        <taxon>Lecanoromycetidae</taxon>
        <taxon>Lecanorales</taxon>
        <taxon>Lecanorineae</taxon>
        <taxon>Ramalinaceae</taxon>
        <taxon>Ramalina</taxon>
    </lineage>
</organism>
<comment type="caution">
    <text evidence="2">The sequence shown here is derived from an EMBL/GenBank/DDBJ whole genome shotgun (WGS) entry which is preliminary data.</text>
</comment>
<feature type="compositionally biased region" description="Low complexity" evidence="1">
    <location>
        <begin position="265"/>
        <end position="276"/>
    </location>
</feature>
<evidence type="ECO:0000256" key="1">
    <source>
        <dbReference type="SAM" id="MobiDB-lite"/>
    </source>
</evidence>
<feature type="region of interest" description="Disordered" evidence="1">
    <location>
        <begin position="431"/>
        <end position="525"/>
    </location>
</feature>
<dbReference type="EMBL" id="JAPUFD010000027">
    <property type="protein sequence ID" value="MDI1493540.1"/>
    <property type="molecule type" value="Genomic_DNA"/>
</dbReference>
<feature type="compositionally biased region" description="Basic and acidic residues" evidence="1">
    <location>
        <begin position="727"/>
        <end position="745"/>
    </location>
</feature>
<dbReference type="AlphaFoldDB" id="A0AA43QVX2"/>
<feature type="compositionally biased region" description="Polar residues" evidence="1">
    <location>
        <begin position="698"/>
        <end position="708"/>
    </location>
</feature>
<sequence length="802" mass="88410">MSAAAEETSPFVPKQHKPWRPIDEGKGSPDCLDVANRNLSAAAYRWSKEKREREESNSGGDQRNQSYSTSQKGIECRKQSTDSSSVKESVENDLQDLFNRDYDLSAPFEQNIRILNDKKRHKDGNALNRVSDGSPSRKRPRTTKQGKAKGNEKAVVCRTHGYDQPVSQTLVSSKNGQASMDVPYQRMDTPAYDKPRLADSPTGTAAKATEPAFDPPKAPRAHFLLKRSSPHVQSQEIDSYRSHHFQHSSSNKPHGSLRVPQGLDSSVIKTVSTTSSAPHAVPESPAPDEGGNQSVKAPLEGCNCNLPPFFTAHYHRVPNLNNWTGEKEDFFRHVRNIANCKSHPFNIRGACRSIVKSHEASVSRQNEVQLFRATDLSRGIFSNKNGSYEIHRGRSQSTIAPDNFYVSARNANQGELAERLKADISNISVASQQCTPESLSPDRVSRRSPSVSDNKRHGTPFRGLGKSRSLANATSASSAAGRQDSVDSIYKQRSQSSSGWSFEGNGPSTPKTESISTVREGQGEKEVEGVINWAMNCLERDSASSQSPQSMIQDVGPHEEDHSTQVSPRKPDQSLRQNSLTDFSSRAKRHQSLPARLATPGPVAVKSSQTPRDRVKAFAKEHLAKVPNLSLVDIKRVVEELDRRLTNIEADKEASRSMRSSDGPENENPASTFGASANVSSSTSVATPASGFRPINRPVSNACESTNAMPPPPLPRKPKSKSIAQQKLEKPELSPDVPQDERLPEADIIDLGRRKLAYARHESAPYAFNYRGKLRKEYRYLLTKVGPDGKTVWIAEEVSRLS</sequence>
<evidence type="ECO:0000313" key="2">
    <source>
        <dbReference type="EMBL" id="MDI1493540.1"/>
    </source>
</evidence>
<feature type="compositionally biased region" description="Polar residues" evidence="1">
    <location>
        <begin position="574"/>
        <end position="584"/>
    </location>
</feature>
<gene>
    <name evidence="2" type="ORF">OHK93_005330</name>
</gene>
<feature type="region of interest" description="Disordered" evidence="1">
    <location>
        <begin position="190"/>
        <end position="215"/>
    </location>
</feature>
<feature type="region of interest" description="Disordered" evidence="1">
    <location>
        <begin position="541"/>
        <end position="612"/>
    </location>
</feature>
<dbReference type="Proteomes" id="UP001161017">
    <property type="component" value="Unassembled WGS sequence"/>
</dbReference>
<feature type="compositionally biased region" description="Polar residues" evidence="1">
    <location>
        <begin position="543"/>
        <end position="552"/>
    </location>
</feature>
<feature type="compositionally biased region" description="Low complexity" evidence="1">
    <location>
        <begin position="467"/>
        <end position="480"/>
    </location>
</feature>
<feature type="compositionally biased region" description="Polar residues" evidence="1">
    <location>
        <begin position="57"/>
        <end position="72"/>
    </location>
</feature>
<feature type="region of interest" description="Disordered" evidence="1">
    <location>
        <begin position="114"/>
        <end position="152"/>
    </location>
</feature>
<feature type="compositionally biased region" description="Low complexity" evidence="1">
    <location>
        <begin position="675"/>
        <end position="690"/>
    </location>
</feature>
<feature type="compositionally biased region" description="Basic residues" evidence="1">
    <location>
        <begin position="136"/>
        <end position="147"/>
    </location>
</feature>
<reference evidence="2" key="1">
    <citation type="journal article" date="2023" name="Genome Biol. Evol.">
        <title>First Whole Genome Sequence and Flow Cytometry Genome Size Data for the Lichen-Forming Fungus Ramalina farinacea (Ascomycota).</title>
        <authorList>
            <person name="Llewellyn T."/>
            <person name="Mian S."/>
            <person name="Hill R."/>
            <person name="Leitch I.J."/>
            <person name="Gaya E."/>
        </authorList>
    </citation>
    <scope>NUCLEOTIDE SEQUENCE</scope>
    <source>
        <strain evidence="2">LIQ254RAFAR</strain>
    </source>
</reference>
<proteinExistence type="predicted"/>
<feature type="region of interest" description="Disordered" evidence="1">
    <location>
        <begin position="1"/>
        <end position="90"/>
    </location>
</feature>
<feature type="region of interest" description="Disordered" evidence="1">
    <location>
        <begin position="228"/>
        <end position="294"/>
    </location>
</feature>
<feature type="compositionally biased region" description="Basic and acidic residues" evidence="1">
    <location>
        <begin position="46"/>
        <end position="56"/>
    </location>
</feature>
<name>A0AA43QVX2_9LECA</name>
<evidence type="ECO:0000313" key="3">
    <source>
        <dbReference type="Proteomes" id="UP001161017"/>
    </source>
</evidence>
<feature type="region of interest" description="Disordered" evidence="1">
    <location>
        <begin position="652"/>
        <end position="745"/>
    </location>
</feature>
<feature type="compositionally biased region" description="Basic and acidic residues" evidence="1">
    <location>
        <begin position="556"/>
        <end position="573"/>
    </location>
</feature>